<dbReference type="AlphaFoldDB" id="A0A5B7IXC5"/>
<sequence length="32" mass="3399">MEQPHHEDALPCPSPLPAGVSLPSHACSSYCH</sequence>
<protein>
    <submittedName>
        <fullName evidence="1">Uncharacterized protein</fullName>
    </submittedName>
</protein>
<reference evidence="1 2" key="1">
    <citation type="submission" date="2019-05" db="EMBL/GenBank/DDBJ databases">
        <title>Another draft genome of Portunus trituberculatus and its Hox gene families provides insights of decapod evolution.</title>
        <authorList>
            <person name="Jeong J.-H."/>
            <person name="Song I."/>
            <person name="Kim S."/>
            <person name="Choi T."/>
            <person name="Kim D."/>
            <person name="Ryu S."/>
            <person name="Kim W."/>
        </authorList>
    </citation>
    <scope>NUCLEOTIDE SEQUENCE [LARGE SCALE GENOMIC DNA]</scope>
    <source>
        <tissue evidence="1">Muscle</tissue>
    </source>
</reference>
<proteinExistence type="predicted"/>
<name>A0A5B7IXC5_PORTR</name>
<dbReference type="Proteomes" id="UP000324222">
    <property type="component" value="Unassembled WGS sequence"/>
</dbReference>
<gene>
    <name evidence="1" type="ORF">E2C01_085248</name>
</gene>
<evidence type="ECO:0000313" key="2">
    <source>
        <dbReference type="Proteomes" id="UP000324222"/>
    </source>
</evidence>
<keyword evidence="2" id="KW-1185">Reference proteome</keyword>
<accession>A0A5B7IXC5</accession>
<evidence type="ECO:0000313" key="1">
    <source>
        <dbReference type="EMBL" id="MPC90271.1"/>
    </source>
</evidence>
<comment type="caution">
    <text evidence="1">The sequence shown here is derived from an EMBL/GenBank/DDBJ whole genome shotgun (WGS) entry which is preliminary data.</text>
</comment>
<organism evidence="1 2">
    <name type="scientific">Portunus trituberculatus</name>
    <name type="common">Swimming crab</name>
    <name type="synonym">Neptunus trituberculatus</name>
    <dbReference type="NCBI Taxonomy" id="210409"/>
    <lineage>
        <taxon>Eukaryota</taxon>
        <taxon>Metazoa</taxon>
        <taxon>Ecdysozoa</taxon>
        <taxon>Arthropoda</taxon>
        <taxon>Crustacea</taxon>
        <taxon>Multicrustacea</taxon>
        <taxon>Malacostraca</taxon>
        <taxon>Eumalacostraca</taxon>
        <taxon>Eucarida</taxon>
        <taxon>Decapoda</taxon>
        <taxon>Pleocyemata</taxon>
        <taxon>Brachyura</taxon>
        <taxon>Eubrachyura</taxon>
        <taxon>Portunoidea</taxon>
        <taxon>Portunidae</taxon>
        <taxon>Portuninae</taxon>
        <taxon>Portunus</taxon>
    </lineage>
</organism>
<dbReference type="EMBL" id="VSRR010083827">
    <property type="protein sequence ID" value="MPC90271.1"/>
    <property type="molecule type" value="Genomic_DNA"/>
</dbReference>